<protein>
    <submittedName>
        <fullName evidence="2">Uncharacterized protein</fullName>
    </submittedName>
</protein>
<gene>
    <name evidence="2" type="ORF">MONAX_5E025457</name>
</gene>
<dbReference type="EMBL" id="CABDUW010000118">
    <property type="protein sequence ID" value="VTJ59183.1"/>
    <property type="molecule type" value="Genomic_DNA"/>
</dbReference>
<sequence>MSQPPWYRPLAAAQWRKAGRADRQDGIESNPNQTGGKVSSARRSGGERARDLAEAAAELAAASARGAREEDA</sequence>
<comment type="caution">
    <text evidence="2">The sequence shown here is derived from an EMBL/GenBank/DDBJ whole genome shotgun (WGS) entry which is preliminary data.</text>
</comment>
<proteinExistence type="predicted"/>
<feature type="compositionally biased region" description="Basic and acidic residues" evidence="1">
    <location>
        <begin position="44"/>
        <end position="53"/>
    </location>
</feature>
<evidence type="ECO:0000313" key="3">
    <source>
        <dbReference type="Proteomes" id="UP000335636"/>
    </source>
</evidence>
<organism evidence="2 3">
    <name type="scientific">Marmota monax</name>
    <name type="common">Woodchuck</name>
    <dbReference type="NCBI Taxonomy" id="9995"/>
    <lineage>
        <taxon>Eukaryota</taxon>
        <taxon>Metazoa</taxon>
        <taxon>Chordata</taxon>
        <taxon>Craniata</taxon>
        <taxon>Vertebrata</taxon>
        <taxon>Euteleostomi</taxon>
        <taxon>Mammalia</taxon>
        <taxon>Eutheria</taxon>
        <taxon>Euarchontoglires</taxon>
        <taxon>Glires</taxon>
        <taxon>Rodentia</taxon>
        <taxon>Sciuromorpha</taxon>
        <taxon>Sciuridae</taxon>
        <taxon>Xerinae</taxon>
        <taxon>Marmotini</taxon>
        <taxon>Marmota</taxon>
    </lineage>
</organism>
<reference evidence="2" key="1">
    <citation type="submission" date="2019-04" db="EMBL/GenBank/DDBJ databases">
        <authorList>
            <person name="Alioto T."/>
            <person name="Alioto T."/>
        </authorList>
    </citation>
    <scope>NUCLEOTIDE SEQUENCE [LARGE SCALE GENOMIC DNA]</scope>
</reference>
<dbReference type="AlphaFoldDB" id="A0A5E4ANZ5"/>
<dbReference type="Proteomes" id="UP000335636">
    <property type="component" value="Unassembled WGS sequence"/>
</dbReference>
<evidence type="ECO:0000256" key="1">
    <source>
        <dbReference type="SAM" id="MobiDB-lite"/>
    </source>
</evidence>
<feature type="compositionally biased region" description="Polar residues" evidence="1">
    <location>
        <begin position="27"/>
        <end position="37"/>
    </location>
</feature>
<feature type="region of interest" description="Disordered" evidence="1">
    <location>
        <begin position="14"/>
        <end position="55"/>
    </location>
</feature>
<accession>A0A5E4ANZ5</accession>
<keyword evidence="3" id="KW-1185">Reference proteome</keyword>
<evidence type="ECO:0000313" key="2">
    <source>
        <dbReference type="EMBL" id="VTJ59183.1"/>
    </source>
</evidence>
<name>A0A5E4ANZ5_MARMO</name>